<keyword evidence="2" id="KW-1185">Reference proteome</keyword>
<evidence type="ECO:0000313" key="2">
    <source>
        <dbReference type="Proteomes" id="UP000789860"/>
    </source>
</evidence>
<comment type="caution">
    <text evidence="1">The sequence shown here is derived from an EMBL/GenBank/DDBJ whole genome shotgun (WGS) entry which is preliminary data.</text>
</comment>
<dbReference type="Proteomes" id="UP000789860">
    <property type="component" value="Unassembled WGS sequence"/>
</dbReference>
<protein>
    <submittedName>
        <fullName evidence="1">2557_t:CDS:1</fullName>
    </submittedName>
</protein>
<sequence>MTNSTLNQPSSEELNETSIKNNVISFSDQQDKKIQDDKELSSSIVGSEIIIHDKVTSSARNTTMGDIDTDFTDCLFTNILARFRVRV</sequence>
<dbReference type="EMBL" id="CAJVPM010000514">
    <property type="protein sequence ID" value="CAG8446126.1"/>
    <property type="molecule type" value="Genomic_DNA"/>
</dbReference>
<accession>A0ACA9K0X9</accession>
<proteinExistence type="predicted"/>
<name>A0ACA9K0X9_9GLOM</name>
<organism evidence="1 2">
    <name type="scientific">Scutellospora calospora</name>
    <dbReference type="NCBI Taxonomy" id="85575"/>
    <lineage>
        <taxon>Eukaryota</taxon>
        <taxon>Fungi</taxon>
        <taxon>Fungi incertae sedis</taxon>
        <taxon>Mucoromycota</taxon>
        <taxon>Glomeromycotina</taxon>
        <taxon>Glomeromycetes</taxon>
        <taxon>Diversisporales</taxon>
        <taxon>Gigasporaceae</taxon>
        <taxon>Scutellospora</taxon>
    </lineage>
</organism>
<gene>
    <name evidence="1" type="ORF">SCALOS_LOCUS934</name>
</gene>
<evidence type="ECO:0000313" key="1">
    <source>
        <dbReference type="EMBL" id="CAG8446126.1"/>
    </source>
</evidence>
<reference evidence="1" key="1">
    <citation type="submission" date="2021-06" db="EMBL/GenBank/DDBJ databases">
        <authorList>
            <person name="Kallberg Y."/>
            <person name="Tangrot J."/>
            <person name="Rosling A."/>
        </authorList>
    </citation>
    <scope>NUCLEOTIDE SEQUENCE</scope>
    <source>
        <strain evidence="1">AU212A</strain>
    </source>
</reference>